<protein>
    <submittedName>
        <fullName evidence="2">Uncharacterized protein</fullName>
    </submittedName>
</protein>
<dbReference type="Proteomes" id="UP001323405">
    <property type="component" value="Unassembled WGS sequence"/>
</dbReference>
<accession>A0ABR0GU38</accession>
<proteinExistence type="predicted"/>
<keyword evidence="3" id="KW-1185">Reference proteome</keyword>
<dbReference type="EMBL" id="JAFFHA010000001">
    <property type="protein sequence ID" value="KAK4659189.1"/>
    <property type="molecule type" value="Genomic_DNA"/>
</dbReference>
<name>A0ABR0GU38_9PEZI</name>
<evidence type="ECO:0000256" key="1">
    <source>
        <dbReference type="SAM" id="MobiDB-lite"/>
    </source>
</evidence>
<evidence type="ECO:0000313" key="3">
    <source>
        <dbReference type="Proteomes" id="UP001323405"/>
    </source>
</evidence>
<feature type="region of interest" description="Disordered" evidence="1">
    <location>
        <begin position="117"/>
        <end position="146"/>
    </location>
</feature>
<gene>
    <name evidence="2" type="ORF">QC762_0006240</name>
</gene>
<comment type="caution">
    <text evidence="2">The sequence shown here is derived from an EMBL/GenBank/DDBJ whole genome shotgun (WGS) entry which is preliminary data.</text>
</comment>
<feature type="region of interest" description="Disordered" evidence="1">
    <location>
        <begin position="24"/>
        <end position="59"/>
    </location>
</feature>
<sequence>MTILLELTIIVTAQQSKNFCQQTVSSDRRQQRQEQELLRKWARAESQPPEPPRGPCLGVESITRDSQRVDLSGTLGILRFRNTRRRRDTHVNLERASAAAQETTSLQPSRIVRILHNSSDKQVSPDNRNNATSVDGPPAIKSHKHL</sequence>
<evidence type="ECO:0000313" key="2">
    <source>
        <dbReference type="EMBL" id="KAK4659189.1"/>
    </source>
</evidence>
<dbReference type="RefSeq" id="XP_062748160.1">
    <property type="nucleotide sequence ID" value="XM_062882830.1"/>
</dbReference>
<organism evidence="2 3">
    <name type="scientific">Podospora pseudocomata</name>
    <dbReference type="NCBI Taxonomy" id="2093779"/>
    <lineage>
        <taxon>Eukaryota</taxon>
        <taxon>Fungi</taxon>
        <taxon>Dikarya</taxon>
        <taxon>Ascomycota</taxon>
        <taxon>Pezizomycotina</taxon>
        <taxon>Sordariomycetes</taxon>
        <taxon>Sordariomycetidae</taxon>
        <taxon>Sordariales</taxon>
        <taxon>Podosporaceae</taxon>
        <taxon>Podospora</taxon>
    </lineage>
</organism>
<dbReference type="GeneID" id="87902324"/>
<reference evidence="2 3" key="1">
    <citation type="journal article" date="2023" name="bioRxiv">
        <title>High-quality genome assemblies of four members of thePodospora anserinaspecies complex.</title>
        <authorList>
            <person name="Ament-Velasquez S.L."/>
            <person name="Vogan A.A."/>
            <person name="Wallerman O."/>
            <person name="Hartmann F."/>
            <person name="Gautier V."/>
            <person name="Silar P."/>
            <person name="Giraud T."/>
            <person name="Johannesson H."/>
        </authorList>
    </citation>
    <scope>NUCLEOTIDE SEQUENCE [LARGE SCALE GENOMIC DNA]</scope>
    <source>
        <strain evidence="2 3">CBS 415.72m</strain>
    </source>
</reference>
<feature type="compositionally biased region" description="Basic and acidic residues" evidence="1">
    <location>
        <begin position="26"/>
        <end position="43"/>
    </location>
</feature>
<feature type="compositionally biased region" description="Polar residues" evidence="1">
    <location>
        <begin position="117"/>
        <end position="133"/>
    </location>
</feature>